<dbReference type="InterPro" id="IPR001763">
    <property type="entry name" value="Rhodanese-like_dom"/>
</dbReference>
<evidence type="ECO:0000256" key="3">
    <source>
        <dbReference type="RuleBase" id="RU366025"/>
    </source>
</evidence>
<dbReference type="Gene3D" id="1.20.58.80">
    <property type="entry name" value="Phosphotransferase system, lactose/cellobiose-type IIA subunit"/>
    <property type="match status" value="1"/>
</dbReference>
<dbReference type="Gene3D" id="3.90.70.10">
    <property type="entry name" value="Cysteine proteinases"/>
    <property type="match status" value="1"/>
</dbReference>
<proteinExistence type="inferred from homology"/>
<comment type="similarity">
    <text evidence="2 3">Belongs to the peptidase C19 family.</text>
</comment>
<dbReference type="GO" id="GO:0004843">
    <property type="term" value="F:cysteine-type deubiquitinase activity"/>
    <property type="evidence" value="ECO:0007669"/>
    <property type="project" value="UniProtKB-UniRule"/>
</dbReference>
<evidence type="ECO:0000259" key="6">
    <source>
        <dbReference type="PROSITE" id="PS50235"/>
    </source>
</evidence>
<dbReference type="CDD" id="cd02674">
    <property type="entry name" value="Peptidase_C19R"/>
    <property type="match status" value="1"/>
</dbReference>
<dbReference type="GO" id="GO:0006508">
    <property type="term" value="P:proteolysis"/>
    <property type="evidence" value="ECO:0007669"/>
    <property type="project" value="UniProtKB-KW"/>
</dbReference>
<keyword evidence="7" id="KW-1185">Reference proteome</keyword>
<keyword evidence="3" id="KW-0788">Thiol protease</keyword>
<dbReference type="Proteomes" id="UP000504634">
    <property type="component" value="Unplaced"/>
</dbReference>
<feature type="compositionally biased region" description="Basic and acidic residues" evidence="4">
    <location>
        <begin position="499"/>
        <end position="508"/>
    </location>
</feature>
<dbReference type="OrthoDB" id="292964at2759"/>
<dbReference type="InterPro" id="IPR018200">
    <property type="entry name" value="USP_CS"/>
</dbReference>
<evidence type="ECO:0000256" key="2">
    <source>
        <dbReference type="ARBA" id="ARBA00009085"/>
    </source>
</evidence>
<dbReference type="InterPro" id="IPR028889">
    <property type="entry name" value="USP"/>
</dbReference>
<evidence type="ECO:0000313" key="7">
    <source>
        <dbReference type="Proteomes" id="UP000504634"/>
    </source>
</evidence>
<dbReference type="GO" id="GO:0016579">
    <property type="term" value="P:protein deubiquitination"/>
    <property type="evidence" value="ECO:0007669"/>
    <property type="project" value="InterPro"/>
</dbReference>
<feature type="domain" description="Rhodanese" evidence="5">
    <location>
        <begin position="168"/>
        <end position="288"/>
    </location>
</feature>
<dbReference type="InterPro" id="IPR038765">
    <property type="entry name" value="Papain-like_cys_pep_sf"/>
</dbReference>
<comment type="catalytic activity">
    <reaction evidence="1 3">
        <text>Thiol-dependent hydrolysis of ester, thioester, amide, peptide and isopeptide bonds formed by the C-terminal Gly of ubiquitin (a 76-residue protein attached to proteins as an intracellular targeting signal).</text>
        <dbReference type="EC" id="3.4.19.12"/>
    </reaction>
</comment>
<dbReference type="PANTHER" id="PTHR21646">
    <property type="entry name" value="UBIQUITIN CARBOXYL-TERMINAL HYDROLASE"/>
    <property type="match status" value="1"/>
</dbReference>
<dbReference type="EC" id="3.4.19.12" evidence="3"/>
<dbReference type="SUPFAM" id="SSF52821">
    <property type="entry name" value="Rhodanese/Cell cycle control phosphatase"/>
    <property type="match status" value="1"/>
</dbReference>
<dbReference type="AlphaFoldDB" id="A0A6J2THN4"/>
<sequence>MTQLKHLHMGAKLEDLEKLTIIPDVRSKSMKILLNTARKLYLAAEEYRLDGDEELAYIAYMKYFNMLSCIRKKADYAQHKQTVRQVLGDTDSNRRIMDTLEVLSDSLSRRYELNGLNALKATTESNGRLSQNITVRSQTMLTTPMQAQAVEYAPSGVISCEALFQRMQQKSVLIMDCRASADYENSHLTYYCAFNVPEELITPGMSAGRLQARLSSSAKASWASRSVKESVVLMDWNTKDAQPASNTAIAILLDILKNWDPDVTYRAPIQILEGGYEYFVMMYPTHCTNPSVQAPQQNNNDIDGLDDIEYPSISDITMKEDIKARHFSMPAENGMGTGTLGKQRPNVDRASKQAAMRTYDERSKPISEIMREQQELLQKAEQNDVLLDDASKKWQNLFELKRLRDEGATLTSSEQELLYNILQLESTAEDYKIENIRLRDELNRYKEQHQQQQQAPQLSPKDAEATRNIETKIQERQLLDAQHERERLERERLLAIAREAKRSYKEPRPPTPPTPPDALSMQGTQPKEPIQSLSNNFTSQLHIPYDDNRRLQEDSDPAPTIVENNTLPFIPTYDRATKPQQHINNIVRSQPADRKRDFSPVIGQNVGRGLTGLKNLGNTCYMNSILQCLSNTPQLTEYCITDRYKNFISRSNKTNGQVIEEVAALIKELWNGNYKSVASKDLRYVVGQYQKIFRGVDQQDSHEFLTILMDWLHSDLQTLLVQPRTQETISAAEKAWMDFTKYKESVILHLFYGQMKSTVKCVACNKESATYECFSNLSLELPPNANVCYLKQCMDMYFSGERIHGWNCPGCKTKRDAIKKLDISKLPPVLVVHLKRFYADPADTGAYIKKQNYLRFPLENMDMTPYIARAESRSITPKTYNLYGVSNHYGSMESGHYTAFCKSANYGRWFKFDDQTVTALDASAVVSSAAYILFYTWLPPMPVET</sequence>
<dbReference type="RefSeq" id="XP_030374960.1">
    <property type="nucleotide sequence ID" value="XM_030519100.1"/>
</dbReference>
<dbReference type="Gene3D" id="3.40.250.10">
    <property type="entry name" value="Rhodanese-like domain"/>
    <property type="match status" value="1"/>
</dbReference>
<feature type="domain" description="USP" evidence="6">
    <location>
        <begin position="611"/>
        <end position="938"/>
    </location>
</feature>
<dbReference type="PANTHER" id="PTHR21646:SF46">
    <property type="entry name" value="UBIQUITIN CARBOXYL-TERMINAL HYDROLASE"/>
    <property type="match status" value="1"/>
</dbReference>
<dbReference type="PROSITE" id="PS00972">
    <property type="entry name" value="USP_1"/>
    <property type="match status" value="1"/>
</dbReference>
<gene>
    <name evidence="8" type="primary">LOC115624389</name>
</gene>
<keyword evidence="3 8" id="KW-0378">Hydrolase</keyword>
<evidence type="ECO:0000256" key="1">
    <source>
        <dbReference type="ARBA" id="ARBA00000707"/>
    </source>
</evidence>
<feature type="region of interest" description="Disordered" evidence="4">
    <location>
        <begin position="329"/>
        <end position="360"/>
    </location>
</feature>
<reference evidence="8" key="1">
    <citation type="submission" date="2025-08" db="UniProtKB">
        <authorList>
            <consortium name="RefSeq"/>
        </authorList>
    </citation>
    <scope>IDENTIFICATION</scope>
    <source>
        <strain evidence="8">11010-0011.00</strain>
        <tissue evidence="8">Whole body</tissue>
    </source>
</reference>
<accession>A0A6J2THN4</accession>
<dbReference type="Pfam" id="PF08969">
    <property type="entry name" value="USP8_dimer"/>
    <property type="match status" value="1"/>
</dbReference>
<evidence type="ECO:0000313" key="8">
    <source>
        <dbReference type="RefSeq" id="XP_030374960.1"/>
    </source>
</evidence>
<name>A0A6J2THN4_DROLE</name>
<dbReference type="SUPFAM" id="SSF140856">
    <property type="entry name" value="USP8 N-terminal domain-like"/>
    <property type="match status" value="1"/>
</dbReference>
<evidence type="ECO:0000259" key="5">
    <source>
        <dbReference type="PROSITE" id="PS50206"/>
    </source>
</evidence>
<feature type="region of interest" description="Disordered" evidence="4">
    <location>
        <begin position="499"/>
        <end position="528"/>
    </location>
</feature>
<dbReference type="CTD" id="9101"/>
<protein>
    <recommendedName>
        <fullName evidence="3">Ubiquitin carboxyl-terminal hydrolase</fullName>
        <ecNumber evidence="3">3.4.19.12</ecNumber>
    </recommendedName>
</protein>
<dbReference type="Pfam" id="PF00443">
    <property type="entry name" value="UCH"/>
    <property type="match status" value="1"/>
</dbReference>
<dbReference type="SUPFAM" id="SSF54001">
    <property type="entry name" value="Cysteine proteinases"/>
    <property type="match status" value="1"/>
</dbReference>
<keyword evidence="3" id="KW-0833">Ubl conjugation pathway</keyword>
<organism evidence="7 8">
    <name type="scientific">Drosophila lebanonensis</name>
    <name type="common">Fruit fly</name>
    <name type="synonym">Scaptodrosophila lebanonensis</name>
    <dbReference type="NCBI Taxonomy" id="7225"/>
    <lineage>
        <taxon>Eukaryota</taxon>
        <taxon>Metazoa</taxon>
        <taxon>Ecdysozoa</taxon>
        <taxon>Arthropoda</taxon>
        <taxon>Hexapoda</taxon>
        <taxon>Insecta</taxon>
        <taxon>Pterygota</taxon>
        <taxon>Neoptera</taxon>
        <taxon>Endopterygota</taxon>
        <taxon>Diptera</taxon>
        <taxon>Brachycera</taxon>
        <taxon>Muscomorpha</taxon>
        <taxon>Ephydroidea</taxon>
        <taxon>Drosophilidae</taxon>
        <taxon>Scaptodrosophila</taxon>
    </lineage>
</organism>
<dbReference type="PROSITE" id="PS00973">
    <property type="entry name" value="USP_2"/>
    <property type="match status" value="1"/>
</dbReference>
<dbReference type="InterPro" id="IPR036873">
    <property type="entry name" value="Rhodanese-like_dom_sf"/>
</dbReference>
<dbReference type="InterPro" id="IPR050185">
    <property type="entry name" value="Ub_carboxyl-term_hydrolase"/>
</dbReference>
<dbReference type="InterPro" id="IPR001394">
    <property type="entry name" value="Peptidase_C19_UCH"/>
</dbReference>
<dbReference type="PROSITE" id="PS50235">
    <property type="entry name" value="USP_3"/>
    <property type="match status" value="1"/>
</dbReference>
<dbReference type="PROSITE" id="PS50206">
    <property type="entry name" value="RHODANESE_3"/>
    <property type="match status" value="1"/>
</dbReference>
<evidence type="ECO:0000256" key="4">
    <source>
        <dbReference type="SAM" id="MobiDB-lite"/>
    </source>
</evidence>
<dbReference type="InterPro" id="IPR015063">
    <property type="entry name" value="USP8_dimer"/>
</dbReference>
<feature type="region of interest" description="Disordered" evidence="4">
    <location>
        <begin position="445"/>
        <end position="464"/>
    </location>
</feature>
<keyword evidence="3" id="KW-0645">Protease</keyword>
<dbReference type="GeneID" id="115624389"/>